<protein>
    <recommendedName>
        <fullName evidence="4">Oxygen tolerance protein BatD</fullName>
    </recommendedName>
</protein>
<dbReference type="InterPro" id="IPR008964">
    <property type="entry name" value="Invasin/intimin_cell_adhesion"/>
</dbReference>
<feature type="signal peptide" evidence="1">
    <location>
        <begin position="1"/>
        <end position="21"/>
    </location>
</feature>
<evidence type="ECO:0000313" key="3">
    <source>
        <dbReference type="Proteomes" id="UP001497416"/>
    </source>
</evidence>
<dbReference type="EMBL" id="CAXIXY010000008">
    <property type="protein sequence ID" value="CAL2093735.1"/>
    <property type="molecule type" value="Genomic_DNA"/>
</dbReference>
<dbReference type="RefSeq" id="WP_348713680.1">
    <property type="nucleotide sequence ID" value="NZ_CAXIXY010000008.1"/>
</dbReference>
<organism evidence="2 3">
    <name type="scientific">Tenacibaculum platacis</name>
    <dbReference type="NCBI Taxonomy" id="3137852"/>
    <lineage>
        <taxon>Bacteria</taxon>
        <taxon>Pseudomonadati</taxon>
        <taxon>Bacteroidota</taxon>
        <taxon>Flavobacteriia</taxon>
        <taxon>Flavobacteriales</taxon>
        <taxon>Flavobacteriaceae</taxon>
        <taxon>Tenacibaculum</taxon>
    </lineage>
</organism>
<evidence type="ECO:0000313" key="2">
    <source>
        <dbReference type="EMBL" id="CAL2093735.1"/>
    </source>
</evidence>
<sequence length="399" mass="44703">MKRKQLLFSILTLLILTKTSAQDSLSLLTKKTEFIAGETVNLVFKGSKNKALKLFCSNSYGSTVLSPQEENERIVFKIPEFMSTKIGILNWKILGAKTHVSGKLSILATQKPVSLETYIGPPTIEAGDIDYAMIVVIPTDTLDNPVKTGSEVDIKEQFLQSERTNTIRTKDLISYRLVYAPRKSGRMLISSESYELNSKEFTLDILPAIGSNFKVYHDRNHGYADGNQITSFYTSIIRDKNNNIVTDGTFVEFFITNQDGNILKTSGTTIKGVATASIIHPDCKSTWKIKAFIDGIANSDVLQIKYSQVIDNIPVKFADDNRTITVGPLISFMKQMIPDGLHIELSIYKKGEFLNKIVEQSKDGFTTFKLNPNIYKAGDYKIEIKAACNTQNYKSIKLW</sequence>
<evidence type="ECO:0000256" key="1">
    <source>
        <dbReference type="SAM" id="SignalP"/>
    </source>
</evidence>
<proteinExistence type="predicted"/>
<dbReference type="Proteomes" id="UP001497416">
    <property type="component" value="Unassembled WGS sequence"/>
</dbReference>
<dbReference type="Gene3D" id="2.60.40.10">
    <property type="entry name" value="Immunoglobulins"/>
    <property type="match status" value="1"/>
</dbReference>
<dbReference type="InterPro" id="IPR013783">
    <property type="entry name" value="Ig-like_fold"/>
</dbReference>
<accession>A0ABM9P676</accession>
<gene>
    <name evidence="2" type="ORF">T190607A01A_60005</name>
</gene>
<reference evidence="2 3" key="1">
    <citation type="submission" date="2024-05" db="EMBL/GenBank/DDBJ databases">
        <authorList>
            <person name="Duchaud E."/>
        </authorList>
    </citation>
    <scope>NUCLEOTIDE SEQUENCE [LARGE SCALE GENOMIC DNA]</scope>
    <source>
        <strain evidence="2">Ena-SAMPLE-TAB-13-05-2024-13:56:06:370-140302</strain>
    </source>
</reference>
<keyword evidence="1" id="KW-0732">Signal</keyword>
<keyword evidence="3" id="KW-1185">Reference proteome</keyword>
<comment type="caution">
    <text evidence="2">The sequence shown here is derived from an EMBL/GenBank/DDBJ whole genome shotgun (WGS) entry which is preliminary data.</text>
</comment>
<name>A0ABM9P676_9FLAO</name>
<evidence type="ECO:0008006" key="4">
    <source>
        <dbReference type="Google" id="ProtNLM"/>
    </source>
</evidence>
<feature type="chain" id="PRO_5046573754" description="Oxygen tolerance protein BatD" evidence="1">
    <location>
        <begin position="22"/>
        <end position="399"/>
    </location>
</feature>
<dbReference type="SUPFAM" id="SSF49373">
    <property type="entry name" value="Invasin/intimin cell-adhesion fragments"/>
    <property type="match status" value="1"/>
</dbReference>